<dbReference type="InterPro" id="IPR019417">
    <property type="entry name" value="DUF2415"/>
</dbReference>
<dbReference type="InterPro" id="IPR001680">
    <property type="entry name" value="WD40_rpt"/>
</dbReference>
<evidence type="ECO:0000259" key="2">
    <source>
        <dbReference type="Pfam" id="PF10313"/>
    </source>
</evidence>
<keyword evidence="1" id="KW-0853">WD repeat</keyword>
<protein>
    <submittedName>
        <fullName evidence="3">4986_t:CDS:1</fullName>
    </submittedName>
</protein>
<dbReference type="OrthoDB" id="20669at2759"/>
<dbReference type="Pfam" id="PF10313">
    <property type="entry name" value="DUF2415"/>
    <property type="match status" value="1"/>
</dbReference>
<reference evidence="3" key="1">
    <citation type="submission" date="2021-06" db="EMBL/GenBank/DDBJ databases">
        <authorList>
            <person name="Kallberg Y."/>
            <person name="Tangrot J."/>
            <person name="Rosling A."/>
        </authorList>
    </citation>
    <scope>NUCLEOTIDE SEQUENCE</scope>
    <source>
        <strain evidence="3">MA453B</strain>
    </source>
</reference>
<dbReference type="PANTHER" id="PTHR43991">
    <property type="entry name" value="WD REPEAT PROTEIN (AFU_ORTHOLOGUE AFUA_8G05640)-RELATED"/>
    <property type="match status" value="1"/>
</dbReference>
<dbReference type="SMART" id="SM00320">
    <property type="entry name" value="WD40"/>
    <property type="match status" value="3"/>
</dbReference>
<organism evidence="3 4">
    <name type="scientific">Dentiscutata erythropus</name>
    <dbReference type="NCBI Taxonomy" id="1348616"/>
    <lineage>
        <taxon>Eukaryota</taxon>
        <taxon>Fungi</taxon>
        <taxon>Fungi incertae sedis</taxon>
        <taxon>Mucoromycota</taxon>
        <taxon>Glomeromycotina</taxon>
        <taxon>Glomeromycetes</taxon>
        <taxon>Diversisporales</taxon>
        <taxon>Gigasporaceae</taxon>
        <taxon>Dentiscutata</taxon>
    </lineage>
</organism>
<dbReference type="SUPFAM" id="SSF50960">
    <property type="entry name" value="TolB, C-terminal domain"/>
    <property type="match status" value="1"/>
</dbReference>
<feature type="non-terminal residue" evidence="3">
    <location>
        <position position="429"/>
    </location>
</feature>
<dbReference type="AlphaFoldDB" id="A0A9N9HKI8"/>
<proteinExistence type="predicted"/>
<evidence type="ECO:0000256" key="1">
    <source>
        <dbReference type="PROSITE-ProRule" id="PRU00221"/>
    </source>
</evidence>
<evidence type="ECO:0000313" key="3">
    <source>
        <dbReference type="EMBL" id="CAG8684342.1"/>
    </source>
</evidence>
<accession>A0A9N9HKI8</accession>
<dbReference type="Pfam" id="PF00400">
    <property type="entry name" value="WD40"/>
    <property type="match status" value="1"/>
</dbReference>
<dbReference type="EMBL" id="CAJVPY010007697">
    <property type="protein sequence ID" value="CAG8684342.1"/>
    <property type="molecule type" value="Genomic_DNA"/>
</dbReference>
<evidence type="ECO:0000313" key="4">
    <source>
        <dbReference type="Proteomes" id="UP000789405"/>
    </source>
</evidence>
<keyword evidence="4" id="KW-1185">Reference proteome</keyword>
<sequence length="429" mass="49042">KRLIRMSDLLDVDDITMGEYMEELDVEWPCSENGPSERKSSWFWLREVTSQDAENGMDVQGITWDSFNVTRQRYRELRLIDYKNYENVQRSHDEIKKEIKPVRTDSQFYKFKYTTLSHKCSIVHFQLRNLLWATGRNDVFYTYSSRIGYWNSIMKKSKVALDLNYNNRNAETPFEISTIACKDNYLLVGGLYGEYACRRLDADPIHFGTITTDSNGITNHMDIIESRTGGIVAVISSNDKKSRIMDLATLKFIDTYDFQWPVNCTAVSPNKKLLCVVGDDTDTVIASADSGKNIATLKGHIDYSFACCWSPDGRIIATGNQDKTTRLYDMRNLSKAFNVLGAKIGAVRSLHFSEDGRYLAMAEPADFVHIFDAHTFDRSQVIDLFGEIAGVTFTPDTDGLYIANADENYGCVLEYERRHSANHLENIFL</sequence>
<feature type="repeat" description="WD" evidence="1">
    <location>
        <begin position="297"/>
        <end position="338"/>
    </location>
</feature>
<name>A0A9N9HKI8_9GLOM</name>
<dbReference type="PROSITE" id="PS50294">
    <property type="entry name" value="WD_REPEATS_REGION"/>
    <property type="match status" value="1"/>
</dbReference>
<dbReference type="Gene3D" id="2.130.10.10">
    <property type="entry name" value="YVTN repeat-like/Quinoprotein amine dehydrogenase"/>
    <property type="match status" value="1"/>
</dbReference>
<dbReference type="InterPro" id="IPR015943">
    <property type="entry name" value="WD40/YVTN_repeat-like_dom_sf"/>
</dbReference>
<dbReference type="Proteomes" id="UP000789405">
    <property type="component" value="Unassembled WGS sequence"/>
</dbReference>
<dbReference type="PROSITE" id="PS50082">
    <property type="entry name" value="WD_REPEATS_2"/>
    <property type="match status" value="1"/>
</dbReference>
<comment type="caution">
    <text evidence="3">The sequence shown here is derived from an EMBL/GenBank/DDBJ whole genome shotgun (WGS) entry which is preliminary data.</text>
</comment>
<feature type="domain" description="DUF2415" evidence="2">
    <location>
        <begin position="345"/>
        <end position="383"/>
    </location>
</feature>
<dbReference type="PANTHER" id="PTHR43991:SF12">
    <property type="entry name" value="WD REPEAT PROTEIN (AFU_ORTHOLOGUE AFUA_8G05640)"/>
    <property type="match status" value="1"/>
</dbReference>
<gene>
    <name evidence="3" type="ORF">DERYTH_LOCUS12002</name>
</gene>